<proteinExistence type="predicted"/>
<dbReference type="InterPro" id="IPR036866">
    <property type="entry name" value="RibonucZ/Hydroxyglut_hydro"/>
</dbReference>
<dbReference type="PANTHER" id="PTHR43546">
    <property type="entry name" value="UPF0173 METAL-DEPENDENT HYDROLASE MJ1163-RELATED"/>
    <property type="match status" value="1"/>
</dbReference>
<organism evidence="2 3">
    <name type="scientific">Marinicella sediminis</name>
    <dbReference type="NCBI Taxonomy" id="1792834"/>
    <lineage>
        <taxon>Bacteria</taxon>
        <taxon>Pseudomonadati</taxon>
        <taxon>Pseudomonadota</taxon>
        <taxon>Gammaproteobacteria</taxon>
        <taxon>Lysobacterales</taxon>
        <taxon>Marinicellaceae</taxon>
        <taxon>Marinicella</taxon>
    </lineage>
</organism>
<accession>A0ABV7JDL4</accession>
<feature type="signal peptide" evidence="1">
    <location>
        <begin position="1"/>
        <end position="20"/>
    </location>
</feature>
<feature type="chain" id="PRO_5045691401" evidence="1">
    <location>
        <begin position="21"/>
        <end position="275"/>
    </location>
</feature>
<reference evidence="3" key="1">
    <citation type="journal article" date="2019" name="Int. J. Syst. Evol. Microbiol.">
        <title>The Global Catalogue of Microorganisms (GCM) 10K type strain sequencing project: providing services to taxonomists for standard genome sequencing and annotation.</title>
        <authorList>
            <consortium name="The Broad Institute Genomics Platform"/>
            <consortium name="The Broad Institute Genome Sequencing Center for Infectious Disease"/>
            <person name="Wu L."/>
            <person name="Ma J."/>
        </authorList>
    </citation>
    <scope>NUCLEOTIDE SEQUENCE [LARGE SCALE GENOMIC DNA]</scope>
    <source>
        <strain evidence="3">KCTC 42953</strain>
    </source>
</reference>
<keyword evidence="3" id="KW-1185">Reference proteome</keyword>
<evidence type="ECO:0000313" key="3">
    <source>
        <dbReference type="Proteomes" id="UP001595533"/>
    </source>
</evidence>
<name>A0ABV7JDL4_9GAMM</name>
<dbReference type="Gene3D" id="3.60.15.10">
    <property type="entry name" value="Ribonuclease Z/Hydroxyacylglutathione hydrolase-like"/>
    <property type="match status" value="1"/>
</dbReference>
<dbReference type="SUPFAM" id="SSF56281">
    <property type="entry name" value="Metallo-hydrolase/oxidoreductase"/>
    <property type="match status" value="1"/>
</dbReference>
<dbReference type="EMBL" id="JBHRTS010000005">
    <property type="protein sequence ID" value="MFC3194848.1"/>
    <property type="molecule type" value="Genomic_DNA"/>
</dbReference>
<evidence type="ECO:0000313" key="2">
    <source>
        <dbReference type="EMBL" id="MFC3194848.1"/>
    </source>
</evidence>
<gene>
    <name evidence="2" type="ORF">ACFODZ_11415</name>
</gene>
<keyword evidence="1" id="KW-0732">Signal</keyword>
<sequence length="275" mass="30193">MSTYTLLILGLLGFTQQAFSTDQPEVTYLGNTALMISHQQTQVLFDPFFHQHFGQYQLVPEDIRGALMSGSEAYAGIEVILISHAHGDHFDAGDLLLYLTTFAETRLVAPVQAVHELQALDGYAAIAGQVHAIDLAYGDAPVSLTLGQVAVDVVRIPHAGWPGRAHVANLVYRVTLNEAVTVMHMGDADPDDLHFKPWAEHWEAKTTDQAFPPYWFMLTPDGRHILEQRIHAASAIGVHVPNNAPAALKQVGADFFHQPGNSQIIPTDHTKKEIP</sequence>
<dbReference type="Pfam" id="PF13483">
    <property type="entry name" value="Lactamase_B_3"/>
    <property type="match status" value="1"/>
</dbReference>
<dbReference type="PANTHER" id="PTHR43546:SF3">
    <property type="entry name" value="UPF0173 METAL-DEPENDENT HYDROLASE MJ1163"/>
    <property type="match status" value="1"/>
</dbReference>
<protein>
    <submittedName>
        <fullName evidence="2">MBL fold metallo-hydrolase</fullName>
    </submittedName>
</protein>
<comment type="caution">
    <text evidence="2">The sequence shown here is derived from an EMBL/GenBank/DDBJ whole genome shotgun (WGS) entry which is preliminary data.</text>
</comment>
<evidence type="ECO:0000256" key="1">
    <source>
        <dbReference type="SAM" id="SignalP"/>
    </source>
</evidence>
<dbReference type="InterPro" id="IPR050114">
    <property type="entry name" value="UPF0173_UPF0282_UlaG_hydrolase"/>
</dbReference>
<dbReference type="Proteomes" id="UP001595533">
    <property type="component" value="Unassembled WGS sequence"/>
</dbReference>
<dbReference type="RefSeq" id="WP_077410891.1">
    <property type="nucleotide sequence ID" value="NZ_JBHRTS010000005.1"/>
</dbReference>